<name>D5E555_MYCCM</name>
<feature type="compositionally biased region" description="Low complexity" evidence="1">
    <location>
        <begin position="30"/>
        <end position="44"/>
    </location>
</feature>
<evidence type="ECO:0000256" key="2">
    <source>
        <dbReference type="SAM" id="SignalP"/>
    </source>
</evidence>
<evidence type="ECO:0000313" key="4">
    <source>
        <dbReference type="Proteomes" id="UP000001845"/>
    </source>
</evidence>
<proteinExistence type="predicted"/>
<gene>
    <name evidence="3" type="ordered locus">MCRO_0246</name>
</gene>
<feature type="chain" id="PRO_5003070873" evidence="2">
    <location>
        <begin position="26"/>
        <end position="531"/>
    </location>
</feature>
<dbReference type="KEGG" id="mcd:MCRO_0246"/>
<keyword evidence="3" id="KW-0449">Lipoprotein</keyword>
<dbReference type="Proteomes" id="UP000001845">
    <property type="component" value="Chromosome"/>
</dbReference>
<reference key="2">
    <citation type="submission" date="2010-03" db="EMBL/GenBank/DDBJ databases">
        <authorList>
            <person name="Ma Z."/>
            <person name="Wang X."/>
            <person name="Liu H."/>
        </authorList>
    </citation>
    <scope>NUCLEOTIDE SEQUENCE</scope>
    <source>
        <strain>MP145</strain>
    </source>
</reference>
<feature type="signal peptide" evidence="2">
    <location>
        <begin position="1"/>
        <end position="25"/>
    </location>
</feature>
<keyword evidence="2" id="KW-0732">Signal</keyword>
<protein>
    <submittedName>
        <fullName evidence="3">Putative lipoprotein</fullName>
    </submittedName>
</protein>
<dbReference type="STRING" id="512564.MCRO_0246"/>
<dbReference type="RefSeq" id="WP_013054165.1">
    <property type="nucleotide sequence ID" value="NC_014014.1"/>
</dbReference>
<reference evidence="3 4" key="3">
    <citation type="journal article" date="2011" name="J. Bacteriol.">
        <title>Genome sequences of Mycoplasma alligatoris A21JP2T and Mycoplasma crocodyli MP145T.</title>
        <authorList>
            <person name="Brown D.R."/>
            <person name="Farmerie W.G."/>
            <person name="May M."/>
            <person name="Benders G.A."/>
            <person name="Durkin A.S."/>
            <person name="Hlavinka K."/>
            <person name="Hostetler J."/>
            <person name="Jackson J."/>
            <person name="Johnson J."/>
            <person name="Miller R.H."/>
            <person name="Paralanov V."/>
            <person name="Radune D."/>
            <person name="Szczypinski B."/>
            <person name="Glass J.I."/>
        </authorList>
    </citation>
    <scope>NUCLEOTIDE SEQUENCE [LARGE SCALE GENOMIC DNA]</scope>
    <source>
        <strain evidence="4">ATCC 51981 / MP145</strain>
    </source>
</reference>
<dbReference type="HOGENOM" id="CLU_512697_0_0_14"/>
<accession>D5E555</accession>
<dbReference type="EMBL" id="CP001991">
    <property type="protein sequence ID" value="ADE19388.1"/>
    <property type="molecule type" value="Genomic_DNA"/>
</dbReference>
<dbReference type="AlphaFoldDB" id="D5E555"/>
<feature type="region of interest" description="Disordered" evidence="1">
    <location>
        <begin position="30"/>
        <end position="72"/>
    </location>
</feature>
<evidence type="ECO:0000313" key="3">
    <source>
        <dbReference type="EMBL" id="ADE19388.1"/>
    </source>
</evidence>
<organism evidence="3 4">
    <name type="scientific">Mycoplasma crocodyli (strain ATCC 51981 / MP145)</name>
    <dbReference type="NCBI Taxonomy" id="512564"/>
    <lineage>
        <taxon>Bacteria</taxon>
        <taxon>Bacillati</taxon>
        <taxon>Mycoplasmatota</taxon>
        <taxon>Mollicutes</taxon>
        <taxon>Mycoplasmataceae</taxon>
        <taxon>Mycoplasma</taxon>
    </lineage>
</organism>
<keyword evidence="4" id="KW-1185">Reference proteome</keyword>
<reference evidence="4" key="1">
    <citation type="submission" date="2010-03" db="EMBL/GenBank/DDBJ databases">
        <title>The complete genome of Mycoplasma crocodyli MP145.</title>
        <authorList>
            <person name="Glass J.I."/>
            <person name="Durkin A.S."/>
            <person name="Hostetler J."/>
            <person name="Jackson J."/>
            <person name="Johnson J."/>
            <person name="May M.A."/>
            <person name="Paralanov V."/>
            <person name="Radune D."/>
            <person name="Szczypinski B."/>
            <person name="Brown D.R."/>
        </authorList>
    </citation>
    <scope>NUCLEOTIDE SEQUENCE [LARGE SCALE GENOMIC DNA]</scope>
    <source>
        <strain evidence="4">ATCC 51981 / MP145</strain>
    </source>
</reference>
<sequence length="531" mass="61299">MKSKYKKINLIISSFLLGFSPILIASSCKTTQSNNQNNNTSTSSKTEDTKNDNGTSTTSKTEDTNKDNNNTKVESSVFDNVKKLSLTNNLFKINKDINEYSLFTLTKDATDSLIVNSSDNNLFVVNFKEANNQISFEHSVVGKIFELNESIKKSDLNDFELIMAHPTQTLKGNAPKNSLIMDLDINNAKNTLFFKLKNIKTNKIDPTIYKQEFSFEKTKLINQQLEKIDVKIKSEFSNKTIYDIDDNSFDFNLPTDVKTKNNFKYEYTTEGDDKVIINTVLYKENEAISKSRKIEINIKKQVITSYYDTALNNSDNRNGLFEFDKNFSIEKLVNNFKKDNLQTQPNTNSEKKYLFLELSDPKNKNDEPGLYTIGTHEKLFKFKDNILRSQLSTFETTVPFPRKNSTDNKRGVYVSIDAHQKLIHLIYKLNNLENKTVSKELEFVFTNNNFSDQNKIDLVAEQSTVEIFKESKDRSFDTLTKEDFYVNFKGTQDKNIEFIKENNTITIKVQLVDKTKNIKSRVVEHTFTFQK</sequence>
<dbReference type="PROSITE" id="PS51257">
    <property type="entry name" value="PROKAR_LIPOPROTEIN"/>
    <property type="match status" value="1"/>
</dbReference>
<evidence type="ECO:0000256" key="1">
    <source>
        <dbReference type="SAM" id="MobiDB-lite"/>
    </source>
</evidence>